<dbReference type="Gene3D" id="2.40.160.50">
    <property type="entry name" value="membrane protein fhac: a member of the omp85/tpsb transporter family"/>
    <property type="match status" value="1"/>
</dbReference>
<dbReference type="Gene3D" id="3.10.20.310">
    <property type="entry name" value="membrane protein fhac"/>
    <property type="match status" value="5"/>
</dbReference>
<keyword evidence="2" id="KW-1134">Transmembrane beta strand</keyword>
<protein>
    <submittedName>
        <fullName evidence="9">Outer membrane protein assembly factor YaeT</fullName>
    </submittedName>
</protein>
<comment type="caution">
    <text evidence="9">The sequence shown here is derived from an EMBL/GenBank/DDBJ whole genome shotgun (WGS) entry which is preliminary data.</text>
</comment>
<evidence type="ECO:0000256" key="1">
    <source>
        <dbReference type="ARBA" id="ARBA00004370"/>
    </source>
</evidence>
<reference evidence="9 10" key="2">
    <citation type="journal article" date="2013" name="Genome Announc.">
        <title>Draft Genome Sequences of Porphyromonas crevioricanis JCM 15906T and Porphyromonas cansulci JCM 13913T Isolated from a Canine Oral Cavity.</title>
        <authorList>
            <person name="Sakamoto M."/>
            <person name="Tanaka N."/>
            <person name="Shiwa Y."/>
            <person name="Yoshikawa H."/>
            <person name="Ohkuma M."/>
        </authorList>
    </citation>
    <scope>NUCLEOTIDE SEQUENCE [LARGE SCALE GENOMIC DNA]</scope>
    <source>
        <strain evidence="9 10">JCM 15906</strain>
    </source>
</reference>
<evidence type="ECO:0000259" key="8">
    <source>
        <dbReference type="PROSITE" id="PS51779"/>
    </source>
</evidence>
<keyword evidence="5" id="KW-0472">Membrane</keyword>
<dbReference type="GO" id="GO:0071709">
    <property type="term" value="P:membrane assembly"/>
    <property type="evidence" value="ECO:0007669"/>
    <property type="project" value="InterPro"/>
</dbReference>
<dbReference type="InterPro" id="IPR010827">
    <property type="entry name" value="BamA/TamA_POTRA"/>
</dbReference>
<dbReference type="Proteomes" id="UP000018031">
    <property type="component" value="Unassembled WGS sequence"/>
</dbReference>
<keyword evidence="3" id="KW-0812">Transmembrane</keyword>
<feature type="domain" description="POTRA" evidence="8">
    <location>
        <begin position="311"/>
        <end position="392"/>
    </location>
</feature>
<feature type="chain" id="PRO_5004531930" evidence="7">
    <location>
        <begin position="25"/>
        <end position="909"/>
    </location>
</feature>
<dbReference type="InterPro" id="IPR034746">
    <property type="entry name" value="POTRA"/>
</dbReference>
<evidence type="ECO:0000256" key="7">
    <source>
        <dbReference type="SAM" id="SignalP"/>
    </source>
</evidence>
<feature type="signal peptide" evidence="7">
    <location>
        <begin position="1"/>
        <end position="24"/>
    </location>
</feature>
<keyword evidence="4 7" id="KW-0732">Signal</keyword>
<dbReference type="AlphaFoldDB" id="S4PG26"/>
<dbReference type="PROSITE" id="PS51779">
    <property type="entry name" value="POTRA"/>
    <property type="match status" value="2"/>
</dbReference>
<comment type="subcellular location">
    <subcellularLocation>
        <location evidence="1">Membrane</location>
    </subcellularLocation>
</comment>
<dbReference type="PIRSF" id="PIRSF006076">
    <property type="entry name" value="OM_assembly_OMP85"/>
    <property type="match status" value="1"/>
</dbReference>
<proteinExistence type="predicted"/>
<sequence length="909" mass="104324">MHKLFTLGLAVAFASVGLKAQVLADSLPTPQSPQAELPVDSLPEINYARPIHKVIADIRIVGAKSYDPEVLLNLSGLAVGEEVTIPGVAFTNAVERFMRHGLFSNAQILVTKYQGNKAWIEIRLTERPRIYEAKFVGIKKSDREELEKRTNLRKGLQMTPNVADRTKQLIRKYYAEKGYRDMDVEIRQEDNLSEEGFVNLTIRIDRKDKTSVNEISIEGNTALSDDQIRMAMKKTNERFRLTDGRLWYSIRKIFSSKKLVDKEYREDLDRIIERYQELGYRDVEILSDTIMPSGKKNRVDIRIKLNEGRKYYIDDIRFVGNTKFETKNLEKMLGMKRGDVYNQKKLNARIFTEEDALSMLYYNNGYMFAHVDPVETKVDGDSVSLDIRIVEGMQATINKVSIKGNNIVYDEVIRRELFTKPGAVFSRDDVLNSLRMIAQLGHFDPEKMIPNTIPNPASGTVDLEYNLSPKSNDQFELSAGWSQTGVIFRTGLRFSNFAMSNIFRPSMYKNFVPQGQGQTFSINMQTNGKFYQSYGISFMDPWFGGKRPNLLSVSAFYSKMTAIDTKYYNNRISSYYNPYYNGFYNPIYGGSSYGMGGYDNMGGGYNIGGELYEKAQDPDKSLQMFGLSVGYGKRLSWPDNWFQIYASLNYTHYRLRNWVYETFQNFHEGYSNDVNMELRLQRNSIDNPIYTRSGSEFTISVKATPPYSLWDGNDYSNPKLSMADRYRFVEYHKWMYRNRIFLPLLNPATVKRTPVLMGRVETGLIGYYNSHKRSPFGTYYMGGDGMSSYMGGYMNETIGLRGYKNGSIAGSNYNYAYAYMRMSMELRYPLMLEGQTNIWVLGFLEAGNAWSNFSDYDPFNLKRSAGVGFRITLPMLGILGIDWGYGFDRPNGMSDRGGSNIHFVLGQEF</sequence>
<dbReference type="GO" id="GO:0019867">
    <property type="term" value="C:outer membrane"/>
    <property type="evidence" value="ECO:0007669"/>
    <property type="project" value="InterPro"/>
</dbReference>
<dbReference type="InterPro" id="IPR039910">
    <property type="entry name" value="D15-like"/>
</dbReference>
<evidence type="ECO:0000256" key="5">
    <source>
        <dbReference type="ARBA" id="ARBA00023136"/>
    </source>
</evidence>
<dbReference type="PANTHER" id="PTHR12815">
    <property type="entry name" value="SORTING AND ASSEMBLY MACHINERY SAMM50 PROTEIN FAMILY MEMBER"/>
    <property type="match status" value="1"/>
</dbReference>
<evidence type="ECO:0000313" key="10">
    <source>
        <dbReference type="Proteomes" id="UP000018031"/>
    </source>
</evidence>
<dbReference type="RefSeq" id="WP_023935873.1">
    <property type="nucleotide sequence ID" value="NZ_BAOU01000003.1"/>
</dbReference>
<dbReference type="InterPro" id="IPR023707">
    <property type="entry name" value="OM_assembly_BamA"/>
</dbReference>
<evidence type="ECO:0000256" key="4">
    <source>
        <dbReference type="ARBA" id="ARBA00022729"/>
    </source>
</evidence>
<keyword evidence="6" id="KW-0998">Cell outer membrane</keyword>
<reference evidence="10" key="1">
    <citation type="journal article" date="2013" name="Genome">
        <title>Draft Genome Sequences of Porphyromonas crevioricanis JCM 15906T and Porphyromonas cansulci JCM 13913T Isolated from a Canine Oral Cavity.</title>
        <authorList>
            <person name="Sakamoto M."/>
            <person name="Tanaka N."/>
            <person name="Shiwa Y."/>
            <person name="Yoshikawa H."/>
            <person name="Ohkuma M."/>
        </authorList>
    </citation>
    <scope>NUCLEOTIDE SEQUENCE [LARGE SCALE GENOMIC DNA]</scope>
    <source>
        <strain evidence="10">JCM 15906</strain>
    </source>
</reference>
<organism evidence="9 10">
    <name type="scientific">Porphyromonas crevioricanis JCM 15906</name>
    <dbReference type="NCBI Taxonomy" id="1305617"/>
    <lineage>
        <taxon>Bacteria</taxon>
        <taxon>Pseudomonadati</taxon>
        <taxon>Bacteroidota</taxon>
        <taxon>Bacteroidia</taxon>
        <taxon>Bacteroidales</taxon>
        <taxon>Porphyromonadaceae</taxon>
        <taxon>Porphyromonas</taxon>
    </lineage>
</organism>
<evidence type="ECO:0000256" key="2">
    <source>
        <dbReference type="ARBA" id="ARBA00022452"/>
    </source>
</evidence>
<dbReference type="Pfam" id="PF07244">
    <property type="entry name" value="POTRA"/>
    <property type="match status" value="4"/>
</dbReference>
<dbReference type="PANTHER" id="PTHR12815:SF47">
    <property type="entry name" value="TRANSLOCATION AND ASSEMBLY MODULE SUBUNIT TAMA"/>
    <property type="match status" value="1"/>
</dbReference>
<gene>
    <name evidence="9" type="ORF">PORCRE_113</name>
</gene>
<evidence type="ECO:0000256" key="6">
    <source>
        <dbReference type="ARBA" id="ARBA00023237"/>
    </source>
</evidence>
<dbReference type="EMBL" id="BAOU01000003">
    <property type="protein sequence ID" value="GAD04429.1"/>
    <property type="molecule type" value="Genomic_DNA"/>
</dbReference>
<name>S4PG26_9PORP</name>
<evidence type="ECO:0000256" key="3">
    <source>
        <dbReference type="ARBA" id="ARBA00022692"/>
    </source>
</evidence>
<evidence type="ECO:0000313" key="9">
    <source>
        <dbReference type="EMBL" id="GAD04429.1"/>
    </source>
</evidence>
<accession>S4PG26</accession>
<feature type="domain" description="POTRA" evidence="8">
    <location>
        <begin position="395"/>
        <end position="470"/>
    </location>
</feature>